<protein>
    <recommendedName>
        <fullName evidence="1">NAD(P)-binding domain-containing protein</fullName>
    </recommendedName>
</protein>
<accession>A0ABQ1CDC5</accession>
<dbReference type="InterPro" id="IPR051604">
    <property type="entry name" value="Ergot_Alk_Oxidoreductase"/>
</dbReference>
<dbReference type="PANTHER" id="PTHR43162">
    <property type="match status" value="1"/>
</dbReference>
<evidence type="ECO:0000313" key="3">
    <source>
        <dbReference type="Proteomes" id="UP000465240"/>
    </source>
</evidence>
<dbReference type="RefSeq" id="WP_120794416.1">
    <property type="nucleotide sequence ID" value="NZ_BLKX01000001.1"/>
</dbReference>
<reference evidence="2 3" key="1">
    <citation type="journal article" date="2019" name="Emerg. Microbes Infect.">
        <title>Comprehensive subspecies identification of 175 nontuberculous mycobacteria species based on 7547 genomic profiles.</title>
        <authorList>
            <person name="Matsumoto Y."/>
            <person name="Kinjo T."/>
            <person name="Motooka D."/>
            <person name="Nabeya D."/>
            <person name="Jung N."/>
            <person name="Uechi K."/>
            <person name="Horii T."/>
            <person name="Iida T."/>
            <person name="Fujita J."/>
            <person name="Nakamura S."/>
        </authorList>
    </citation>
    <scope>NUCLEOTIDE SEQUENCE [LARGE SCALE GENOMIC DNA]</scope>
    <source>
        <strain evidence="2 3">JCM 18565</strain>
    </source>
</reference>
<dbReference type="InterPro" id="IPR016040">
    <property type="entry name" value="NAD(P)-bd_dom"/>
</dbReference>
<evidence type="ECO:0000313" key="2">
    <source>
        <dbReference type="EMBL" id="GFG82239.1"/>
    </source>
</evidence>
<organism evidence="2 3">
    <name type="scientific">Mycobacterium paragordonae</name>
    <dbReference type="NCBI Taxonomy" id="1389713"/>
    <lineage>
        <taxon>Bacteria</taxon>
        <taxon>Bacillati</taxon>
        <taxon>Actinomycetota</taxon>
        <taxon>Actinomycetes</taxon>
        <taxon>Mycobacteriales</taxon>
        <taxon>Mycobacteriaceae</taxon>
        <taxon>Mycobacterium</taxon>
    </lineage>
</organism>
<proteinExistence type="predicted"/>
<name>A0ABQ1CDC5_9MYCO</name>
<dbReference type="PANTHER" id="PTHR43162:SF1">
    <property type="entry name" value="PRESTALK A DIFFERENTIATION PROTEIN A"/>
    <property type="match status" value="1"/>
</dbReference>
<dbReference type="Gene3D" id="3.40.50.720">
    <property type="entry name" value="NAD(P)-binding Rossmann-like Domain"/>
    <property type="match status" value="1"/>
</dbReference>
<keyword evidence="3" id="KW-1185">Reference proteome</keyword>
<gene>
    <name evidence="2" type="ORF">MPRG_55150</name>
</gene>
<dbReference type="Pfam" id="PF13460">
    <property type="entry name" value="NAD_binding_10"/>
    <property type="match status" value="1"/>
</dbReference>
<dbReference type="Proteomes" id="UP000465240">
    <property type="component" value="Unassembled WGS sequence"/>
</dbReference>
<dbReference type="EMBL" id="BLKX01000001">
    <property type="protein sequence ID" value="GFG82239.1"/>
    <property type="molecule type" value="Genomic_DNA"/>
</dbReference>
<dbReference type="InterPro" id="IPR036291">
    <property type="entry name" value="NAD(P)-bd_dom_sf"/>
</dbReference>
<dbReference type="SUPFAM" id="SSF51735">
    <property type="entry name" value="NAD(P)-binding Rossmann-fold domains"/>
    <property type="match status" value="1"/>
</dbReference>
<evidence type="ECO:0000259" key="1">
    <source>
        <dbReference type="Pfam" id="PF13460"/>
    </source>
</evidence>
<sequence>MNIVVTGATGNVGRPLIARLVAAGAPVRAVTRSPDTARLPADVEVVTSVADALPGASAVFLNSRALGDRLADVVAQCGSAGITKLVALSAINVDDDDALQPSRFRGDRNREVEHLAEGSGLAWTSLRPSVFASNFAGMWSAQLRAGDVVAGPYATASLAPIDDRDVSAVAAHALLTDELVGQKLSLTGPQALTNAELVEVIGSVLGRPVQYREMPPDVVRARFRDLGFAPEFANAYIAMLAQTLDKPALVTHEVEKILGRPPLTFAQWVSDQRHAFTRGARDV</sequence>
<feature type="domain" description="NAD(P)-binding" evidence="1">
    <location>
        <begin position="7"/>
        <end position="142"/>
    </location>
</feature>
<comment type="caution">
    <text evidence="2">The sequence shown here is derived from an EMBL/GenBank/DDBJ whole genome shotgun (WGS) entry which is preliminary data.</text>
</comment>